<feature type="binding site" evidence="15">
    <location>
        <position position="248"/>
    </location>
    <ligand>
        <name>Ca(2+)</name>
        <dbReference type="ChEBI" id="CHEBI:29108"/>
    </ligand>
</feature>
<feature type="binding site" description="axial binding residue" evidence="15">
    <location>
        <position position="159"/>
    </location>
    <ligand>
        <name>heme c</name>
        <dbReference type="ChEBI" id="CHEBI:61717"/>
        <label>1</label>
    </ligand>
    <ligandPart>
        <name>Fe</name>
        <dbReference type="ChEBI" id="CHEBI:18248"/>
    </ligandPart>
</feature>
<evidence type="ECO:0000256" key="14">
    <source>
        <dbReference type="ARBA" id="ARBA00058745"/>
    </source>
</evidence>
<feature type="binding site" description="covalent" evidence="15">
    <location>
        <position position="196"/>
    </location>
    <ligand>
        <name>heme c</name>
        <dbReference type="ChEBI" id="CHEBI:61717"/>
        <label>2</label>
    </ligand>
</feature>
<keyword evidence="8 15" id="KW-0574">Periplasm</keyword>
<dbReference type="PANTHER" id="PTHR30633:SF0">
    <property type="entry name" value="CYTOCHROME C-552"/>
    <property type="match status" value="1"/>
</dbReference>
<dbReference type="HAMAP" id="MF_01182">
    <property type="entry name" value="Cytochrom_C552"/>
    <property type="match status" value="1"/>
</dbReference>
<gene>
    <name evidence="15 17" type="primary">nrfA</name>
    <name evidence="17" type="ORF">NCTC12872_00291</name>
</gene>
<keyword evidence="18" id="KW-1185">Reference proteome</keyword>
<evidence type="ECO:0000256" key="13">
    <source>
        <dbReference type="ARBA" id="ARBA00049131"/>
    </source>
</evidence>
<feature type="binding site" description="axial binding residue" evidence="15">
    <location>
        <position position="246"/>
    </location>
    <ligand>
        <name>heme c</name>
        <dbReference type="ChEBI" id="CHEBI:61717"/>
        <label>3</label>
    </ligand>
    <ligandPart>
        <name>Fe</name>
        <dbReference type="ChEBI" id="CHEBI:18248"/>
    </ligandPart>
</feature>
<keyword evidence="4 15" id="KW-0813">Transport</keyword>
<reference evidence="17 18" key="1">
    <citation type="submission" date="2018-06" db="EMBL/GenBank/DDBJ databases">
        <authorList>
            <consortium name="Pathogen Informatics"/>
            <person name="Doyle S."/>
        </authorList>
    </citation>
    <scope>NUCLEOTIDE SEQUENCE [LARGE SCALE GENOMIC DNA]</scope>
    <source>
        <strain evidence="17 18">NCTC12872</strain>
    </source>
</reference>
<evidence type="ECO:0000256" key="2">
    <source>
        <dbReference type="ARBA" id="ARBA00005096"/>
    </source>
</evidence>
<keyword evidence="5 15" id="KW-0349">Heme</keyword>
<evidence type="ECO:0000259" key="16">
    <source>
        <dbReference type="PROSITE" id="PS51007"/>
    </source>
</evidence>
<evidence type="ECO:0000256" key="1">
    <source>
        <dbReference type="ARBA" id="ARBA00004418"/>
    </source>
</evidence>
<feature type="binding site" description="axial binding residue" evidence="15">
    <location>
        <position position="309"/>
    </location>
    <ligand>
        <name>heme c</name>
        <dbReference type="ChEBI" id="CHEBI:61717"/>
        <label>5</label>
    </ligand>
    <ligandPart>
        <name>Fe</name>
        <dbReference type="ChEBI" id="CHEBI:18248"/>
    </ligandPart>
</feature>
<feature type="binding site" description="axial binding residue" evidence="15">
    <location>
        <position position="335"/>
    </location>
    <ligand>
        <name>heme c</name>
        <dbReference type="ChEBI" id="CHEBI:61717"/>
        <label>2</label>
    </ligand>
    <ligandPart>
        <name>Fe</name>
        <dbReference type="ChEBI" id="CHEBI:18248"/>
    </ligandPart>
</feature>
<dbReference type="Gene3D" id="1.10.1130.10">
    <property type="entry name" value="Flavocytochrome C3, Chain A"/>
    <property type="match status" value="1"/>
</dbReference>
<feature type="binding site" evidence="15">
    <location>
        <position position="297"/>
    </location>
    <ligand>
        <name>Ca(2+)</name>
        <dbReference type="ChEBI" id="CHEBI:29108"/>
    </ligand>
</feature>
<comment type="pathway">
    <text evidence="2 15">Nitrogen metabolism; nitrate reduction (assimilation).</text>
</comment>
<feature type="binding site" description="covalent" evidence="15">
    <location>
        <position position="193"/>
    </location>
    <ligand>
        <name>heme c</name>
        <dbReference type="ChEBI" id="CHEBI:61717"/>
        <label>2</label>
    </ligand>
</feature>
<keyword evidence="12 15" id="KW-0408">Iron</keyword>
<dbReference type="InterPro" id="IPR003321">
    <property type="entry name" value="Cyt_c552"/>
</dbReference>
<accession>A0A379C831</accession>
<feature type="binding site" evidence="15">
    <location>
        <position position="298"/>
    </location>
    <ligand>
        <name>substrate</name>
    </ligand>
</feature>
<dbReference type="EMBL" id="UGTA01000001">
    <property type="protein sequence ID" value="SUB58329.1"/>
    <property type="molecule type" value="Genomic_DNA"/>
</dbReference>
<dbReference type="UniPathway" id="UPA00653"/>
<comment type="cofactor">
    <cofactor evidence="15">
        <name>Ca(2+)</name>
        <dbReference type="ChEBI" id="CHEBI:29108"/>
    </cofactor>
    <text evidence="15">Binds 1 Ca(2+) ion per monomer.</text>
</comment>
<evidence type="ECO:0000256" key="3">
    <source>
        <dbReference type="ARBA" id="ARBA00009288"/>
    </source>
</evidence>
<dbReference type="InterPro" id="IPR017570">
    <property type="entry name" value="Cyt_c_NO2Rdtase_formate-dep"/>
</dbReference>
<evidence type="ECO:0000256" key="11">
    <source>
        <dbReference type="ARBA" id="ARBA00023002"/>
    </source>
</evidence>
<organism evidence="17 18">
    <name type="scientific">Phocoenobacter uteri</name>
    <dbReference type="NCBI Taxonomy" id="146806"/>
    <lineage>
        <taxon>Bacteria</taxon>
        <taxon>Pseudomonadati</taxon>
        <taxon>Pseudomonadota</taxon>
        <taxon>Gammaproteobacteria</taxon>
        <taxon>Pasteurellales</taxon>
        <taxon>Pasteurellaceae</taxon>
        <taxon>Phocoenobacter</taxon>
    </lineage>
</organism>
<dbReference type="GO" id="GO:0030288">
    <property type="term" value="C:outer membrane-bounded periplasmic space"/>
    <property type="evidence" value="ECO:0007669"/>
    <property type="project" value="TreeGrafter"/>
</dbReference>
<comment type="cofactor">
    <cofactor evidence="15">
        <name>heme c</name>
        <dbReference type="ChEBI" id="CHEBI:61717"/>
    </cofactor>
    <text evidence="15">Binds 5 heme c groups covalently per monomer.</text>
</comment>
<dbReference type="InterPro" id="IPR009056">
    <property type="entry name" value="Cyt_c-like_dom"/>
</dbReference>
<evidence type="ECO:0000256" key="12">
    <source>
        <dbReference type="ARBA" id="ARBA00023004"/>
    </source>
</evidence>
<dbReference type="NCBIfam" id="TIGR03152">
    <property type="entry name" value="cyto_c552_HCOOH"/>
    <property type="match status" value="1"/>
</dbReference>
<dbReference type="GO" id="GO:0009055">
    <property type="term" value="F:electron transfer activity"/>
    <property type="evidence" value="ECO:0007669"/>
    <property type="project" value="InterPro"/>
</dbReference>
<dbReference type="SUPFAM" id="SSF48695">
    <property type="entry name" value="Multiheme cytochromes"/>
    <property type="match status" value="1"/>
</dbReference>
<feature type="binding site" description="axial binding residue" evidence="15">
    <location>
        <position position="127"/>
    </location>
    <ligand>
        <name>heme c</name>
        <dbReference type="ChEBI" id="CHEBI:61717"/>
        <label>3</label>
    </ligand>
    <ligandPart>
        <name>Fe</name>
        <dbReference type="ChEBI" id="CHEBI:18248"/>
    </ligandPart>
</feature>
<feature type="binding site" description="axial binding residue" evidence="15">
    <location>
        <position position="352"/>
    </location>
    <ligand>
        <name>heme c</name>
        <dbReference type="ChEBI" id="CHEBI:61717"/>
        <label>5</label>
    </ligand>
    <ligandPart>
        <name>Fe</name>
        <dbReference type="ChEBI" id="CHEBI:18248"/>
    </ligandPart>
</feature>
<feature type="binding site" description="axial binding residue" evidence="15">
    <location>
        <position position="427"/>
    </location>
    <ligand>
        <name>heme c</name>
        <dbReference type="ChEBI" id="CHEBI:61717"/>
        <label>4</label>
    </ligand>
    <ligandPart>
        <name>Fe</name>
        <dbReference type="ChEBI" id="CHEBI:18248"/>
    </ligandPart>
</feature>
<evidence type="ECO:0000256" key="5">
    <source>
        <dbReference type="ARBA" id="ARBA00022617"/>
    </source>
</evidence>
<feature type="binding site" evidence="15">
    <location>
        <position position="295"/>
    </location>
    <ligand>
        <name>Ca(2+)</name>
        <dbReference type="ChEBI" id="CHEBI:29108"/>
    </ligand>
</feature>
<evidence type="ECO:0000256" key="6">
    <source>
        <dbReference type="ARBA" id="ARBA00022723"/>
    </source>
</evidence>
<sequence>MRIFLIVVLYKIFYGVIIMTKLRRSLLTLTIAGFTFFSMQNAFAADSEYTTKSGKKPVPAEELAKANDIQIQAKNEQFAEKYPKQYNSWYKTSESTEATPAIEEDPRMIVLWGGYLFSHEYNKPRGHFYTVTDVRNILRTGAPRSDKDGPMPMSCWTCKGPDVPRLIAKWGEKEYFSGKWFKAGSEIVNSVGCADCHDTRSKEFAEGKPSLNIARPHVLRALEVIGQDFDKLDRDGKRTAVCANCHVEYYFDPKAVNNVVFPWFNGTDVDSMEKYYDDIKFKDWTHSISKAPMLKAQHPDFEIWSMGMHGKNGVTCIDCHMPKVKGADGKVYTDHQIGNPFDAFESTCANCHDQSKEKLQAIVKSRKHDVQESRIKLEDQLVKAHFEAKKAWEVGATEEEMKEALQAIRHAQWRWDYSAASHGGHMHAPDVLLKVISSGLDRVADARSALAVVLTKHGVELPIQIPNIDTAEQAWKAMGIDIEKQRAKKAAFLKEVIPQWNKKALENGLIDTLPPAK</sequence>
<dbReference type="InterPro" id="IPR036280">
    <property type="entry name" value="Multihaem_cyt_sf"/>
</dbReference>
<evidence type="ECO:0000256" key="7">
    <source>
        <dbReference type="ARBA" id="ARBA00022729"/>
    </source>
</evidence>
<dbReference type="NCBIfam" id="NF008339">
    <property type="entry name" value="PRK11125.1"/>
    <property type="match status" value="1"/>
</dbReference>
<dbReference type="PANTHER" id="PTHR30633">
    <property type="entry name" value="CYTOCHROME C-552 RESPIRATORY NITRITE REDUCTASE"/>
    <property type="match status" value="1"/>
</dbReference>
<evidence type="ECO:0000256" key="4">
    <source>
        <dbReference type="ARBA" id="ARBA00022448"/>
    </source>
</evidence>
<evidence type="ECO:0000313" key="18">
    <source>
        <dbReference type="Proteomes" id="UP000255417"/>
    </source>
</evidence>
<evidence type="ECO:0000313" key="17">
    <source>
        <dbReference type="EMBL" id="SUB58329.1"/>
    </source>
</evidence>
<comment type="subcellular location">
    <subcellularLocation>
        <location evidence="1 15">Periplasm</location>
    </subcellularLocation>
</comment>
<feature type="domain" description="Cytochrome c" evidence="16">
    <location>
        <begin position="179"/>
        <end position="280"/>
    </location>
</feature>
<dbReference type="CDD" id="cd00548">
    <property type="entry name" value="NrfA-like"/>
    <property type="match status" value="1"/>
</dbReference>
<dbReference type="GO" id="GO:0005506">
    <property type="term" value="F:iron ion binding"/>
    <property type="evidence" value="ECO:0007669"/>
    <property type="project" value="UniProtKB-UniRule"/>
</dbReference>
<dbReference type="PROSITE" id="PS51007">
    <property type="entry name" value="CYTC"/>
    <property type="match status" value="1"/>
</dbReference>
<dbReference type="GO" id="GO:0042279">
    <property type="term" value="F:nitrite reductase (cytochrome, ammonia-forming) activity"/>
    <property type="evidence" value="ECO:0007669"/>
    <property type="project" value="UniProtKB-UniRule"/>
</dbReference>
<keyword evidence="11 15" id="KW-0560">Oxidoreductase</keyword>
<dbReference type="Proteomes" id="UP000255417">
    <property type="component" value="Unassembled WGS sequence"/>
</dbReference>
<dbReference type="GO" id="GO:0042128">
    <property type="term" value="P:nitrate assimilation"/>
    <property type="evidence" value="ECO:0007669"/>
    <property type="project" value="UniProtKB-UniRule"/>
</dbReference>
<feature type="binding site" description="covalent" evidence="15">
    <location>
        <position position="242"/>
    </location>
    <ligand>
        <name>heme c</name>
        <dbReference type="ChEBI" id="CHEBI:61717"/>
        <label>3</label>
    </ligand>
</feature>
<evidence type="ECO:0000256" key="15">
    <source>
        <dbReference type="HAMAP-Rule" id="MF_01182"/>
    </source>
</evidence>
<keyword evidence="10 15" id="KW-0249">Electron transport</keyword>
<evidence type="ECO:0000256" key="10">
    <source>
        <dbReference type="ARBA" id="ARBA00022982"/>
    </source>
</evidence>
<feature type="binding site" evidence="15">
    <location>
        <position position="249"/>
    </location>
    <ligand>
        <name>Ca(2+)</name>
        <dbReference type="ChEBI" id="CHEBI:29108"/>
    </ligand>
</feature>
<proteinExistence type="inferred from homology"/>
<dbReference type="Gene3D" id="1.20.140.10">
    <property type="entry name" value="Butyryl-CoA Dehydrogenase, subunit A, domain 3"/>
    <property type="match status" value="1"/>
</dbReference>
<feature type="binding site" evidence="15">
    <location>
        <position position="249"/>
    </location>
    <ligand>
        <name>substrate</name>
    </ligand>
</feature>
<dbReference type="GO" id="GO:0020037">
    <property type="term" value="F:heme binding"/>
    <property type="evidence" value="ECO:0007669"/>
    <property type="project" value="InterPro"/>
</dbReference>
<keyword evidence="9 15" id="KW-0106">Calcium</keyword>
<feature type="binding site" description="covalent" evidence="15">
    <location>
        <position position="316"/>
    </location>
    <ligand>
        <name>heme c</name>
        <dbReference type="ChEBI" id="CHEBI:61717"/>
        <label>4</label>
    </ligand>
</feature>
<feature type="binding site" description="axial binding residue" evidence="15">
    <location>
        <position position="320"/>
    </location>
    <ligand>
        <name>heme c</name>
        <dbReference type="ChEBI" id="CHEBI:61717"/>
        <label>4</label>
    </ligand>
    <ligandPart>
        <name>Fe</name>
        <dbReference type="ChEBI" id="CHEBI:18248"/>
    </ligandPart>
</feature>
<dbReference type="EC" id="1.7.2.2" evidence="15"/>
<protein>
    <recommendedName>
        <fullName evidence="15">Cytochrome c-552</fullName>
        <ecNumber evidence="15">1.7.2.2</ecNumber>
    </recommendedName>
    <alternativeName>
        <fullName evidence="15">Ammonia-forming cytochrome c nitrite reductase</fullName>
        <shortName evidence="15">Cytochrome c nitrite reductase</shortName>
    </alternativeName>
</protein>
<feature type="binding site" description="covalent" evidence="15">
    <location>
        <position position="319"/>
    </location>
    <ligand>
        <name>heme c</name>
        <dbReference type="ChEBI" id="CHEBI:61717"/>
        <label>4</label>
    </ligand>
</feature>
<feature type="binding site" description="axial binding residue" evidence="15">
    <location>
        <position position="197"/>
    </location>
    <ligand>
        <name>heme c</name>
        <dbReference type="ChEBI" id="CHEBI:61717"/>
        <label>2</label>
    </ligand>
    <ligandPart>
        <name>Fe</name>
        <dbReference type="ChEBI" id="CHEBI:18248"/>
    </ligandPart>
</feature>
<feature type="binding site" description="covalent" evidence="15">
    <location>
        <position position="155"/>
    </location>
    <ligand>
        <name>heme c</name>
        <dbReference type="ChEBI" id="CHEBI:61717"/>
        <label>1</label>
    </ligand>
</feature>
<dbReference type="Pfam" id="PF02335">
    <property type="entry name" value="Cytochrom_C552"/>
    <property type="match status" value="1"/>
</dbReference>
<feature type="binding site" description="covalent" evidence="15">
    <location>
        <position position="245"/>
    </location>
    <ligand>
        <name>heme c</name>
        <dbReference type="ChEBI" id="CHEBI:61717"/>
        <label>3</label>
    </ligand>
</feature>
<name>A0A379C831_9PAST</name>
<feature type="binding site" description="covalent" evidence="15">
    <location>
        <position position="348"/>
    </location>
    <ligand>
        <name>heme c</name>
        <dbReference type="ChEBI" id="CHEBI:61717"/>
        <label>5</label>
    </ligand>
</feature>
<comment type="function">
    <text evidence="14">Catalyzes the reduction of nitrite to ammonia, consuming six electrons in the process. Has very low activity toward hydroxylamine. Has even lower activity toward sulfite. Sulfite reductase activity is maximal at neutral pH.</text>
</comment>
<dbReference type="PIRSF" id="PIRSF000243">
    <property type="entry name" value="Cyt_c552"/>
    <property type="match status" value="1"/>
</dbReference>
<dbReference type="FunFam" id="1.20.140.10:FF:000014">
    <property type="entry name" value="Cytochrome c-552"/>
    <property type="match status" value="1"/>
</dbReference>
<feature type="binding site" description="covalent" evidence="15">
    <location>
        <position position="351"/>
    </location>
    <ligand>
        <name>heme c</name>
        <dbReference type="ChEBI" id="CHEBI:61717"/>
        <label>5</label>
    </ligand>
</feature>
<evidence type="ECO:0000256" key="9">
    <source>
        <dbReference type="ARBA" id="ARBA00022837"/>
    </source>
</evidence>
<dbReference type="AlphaFoldDB" id="A0A379C831"/>
<keyword evidence="6 15" id="KW-0479">Metal-binding</keyword>
<comment type="similarity">
    <text evidence="3 15">Belongs to the cytochrome c-552 family.</text>
</comment>
<dbReference type="FunFam" id="1.10.1130.10:FF:000002">
    <property type="entry name" value="Cytochrome c-552"/>
    <property type="match status" value="1"/>
</dbReference>
<evidence type="ECO:0000256" key="8">
    <source>
        <dbReference type="ARBA" id="ARBA00022764"/>
    </source>
</evidence>
<comment type="catalytic activity">
    <reaction evidence="13 15">
        <text>6 Fe(III)-[cytochrome c] + NH4(+) + 2 H2O = 6 Fe(II)-[cytochrome c] + nitrite + 8 H(+)</text>
        <dbReference type="Rhea" id="RHEA:13089"/>
        <dbReference type="Rhea" id="RHEA-COMP:10350"/>
        <dbReference type="Rhea" id="RHEA-COMP:14399"/>
        <dbReference type="ChEBI" id="CHEBI:15377"/>
        <dbReference type="ChEBI" id="CHEBI:15378"/>
        <dbReference type="ChEBI" id="CHEBI:16301"/>
        <dbReference type="ChEBI" id="CHEBI:28938"/>
        <dbReference type="ChEBI" id="CHEBI:29033"/>
        <dbReference type="ChEBI" id="CHEBI:29034"/>
        <dbReference type="EC" id="1.7.2.2"/>
    </reaction>
</comment>
<dbReference type="GO" id="GO:0005509">
    <property type="term" value="F:calcium ion binding"/>
    <property type="evidence" value="ECO:0007669"/>
    <property type="project" value="UniProtKB-UniRule"/>
</dbReference>
<dbReference type="GO" id="GO:0019645">
    <property type="term" value="P:anaerobic electron transport chain"/>
    <property type="evidence" value="ECO:0007669"/>
    <property type="project" value="TreeGrafter"/>
</dbReference>
<keyword evidence="7 15" id="KW-0732">Signal</keyword>
<feature type="binding site" description="covalent" evidence="15">
    <location>
        <position position="158"/>
    </location>
    <ligand>
        <name>heme c</name>
        <dbReference type="ChEBI" id="CHEBI:61717"/>
        <label>1</label>
    </ligand>
</feature>